<protein>
    <recommendedName>
        <fullName evidence="4">DUF2254 domain-containing protein</fullName>
    </recommendedName>
</protein>
<evidence type="ECO:0000256" key="1">
    <source>
        <dbReference type="SAM" id="Phobius"/>
    </source>
</evidence>
<dbReference type="RefSeq" id="WP_058265741.1">
    <property type="nucleotide sequence ID" value="NZ_FMYN01000005.1"/>
</dbReference>
<gene>
    <name evidence="2" type="ORF">AS033_13320</name>
</gene>
<dbReference type="GeneID" id="90838285"/>
<sequence length="409" mass="46625">MKKLKVLSREINWWWPLLYGLIGIGLTGIVTWLDVYISDWFPKEWQTTLGLAQTIHSSVFTGLLAMMTFTFSTILVVLTTYSSQFSPRTLPNFIENRQVQHIFGIFIGAVSYSMTMLFFLRPALKTSVVASTVAVLVVLISIVAFVAFIHIVSQSIRVTTLLDRLHEEGNELLKRQVEHLESGEQKITERKMTTNYPHLIQATRTGYIQAVDYDAFDQKDRVYIDRTVGSFVTEGEAIGRATCRDINESILIGPTKSSEQDFAFVLEKLSEVALRAISPGINDPNTARHAVRIIGDLMRQYAVIPDGVLVVGKDQQHIVVRETYQQLLYTTFYQLRHYGAEDISVLATMLESLGTMKRQALPAHYETIQRFIPYICSEVHFETMNDWDRDFLQNQIHRALNETFVSPST</sequence>
<accession>A0A0V8GCS9</accession>
<reference evidence="2 3" key="1">
    <citation type="journal article" date="2015" name="Int. J. Syst. Evol. Microbiol.">
        <title>Exiguobacterium enclense sp. nov., isolated from sediment.</title>
        <authorList>
            <person name="Dastager S.G."/>
            <person name="Mawlankar R."/>
            <person name="Sonalkar V.V."/>
            <person name="Thorat M.N."/>
            <person name="Mual P."/>
            <person name="Verma A."/>
            <person name="Krishnamurthi S."/>
            <person name="Tang S.K."/>
            <person name="Li W.J."/>
        </authorList>
    </citation>
    <scope>NUCLEOTIDE SEQUENCE [LARGE SCALE GENOMIC DNA]</scope>
    <source>
        <strain evidence="2 3">NIO-1109</strain>
    </source>
</reference>
<evidence type="ECO:0008006" key="4">
    <source>
        <dbReference type="Google" id="ProtNLM"/>
    </source>
</evidence>
<name>A0A0V8GCS9_9BACL</name>
<keyword evidence="1" id="KW-0472">Membrane</keyword>
<evidence type="ECO:0000313" key="2">
    <source>
        <dbReference type="EMBL" id="KSU48112.1"/>
    </source>
</evidence>
<dbReference type="EMBL" id="LNQL01000005">
    <property type="protein sequence ID" value="KSU48112.1"/>
    <property type="molecule type" value="Genomic_DNA"/>
</dbReference>
<organism evidence="2 3">
    <name type="scientific">Exiguobacterium indicum</name>
    <dbReference type="NCBI Taxonomy" id="296995"/>
    <lineage>
        <taxon>Bacteria</taxon>
        <taxon>Bacillati</taxon>
        <taxon>Bacillota</taxon>
        <taxon>Bacilli</taxon>
        <taxon>Bacillales</taxon>
        <taxon>Bacillales Family XII. Incertae Sedis</taxon>
        <taxon>Exiguobacterium</taxon>
    </lineage>
</organism>
<dbReference type="Proteomes" id="UP000053797">
    <property type="component" value="Unassembled WGS sequence"/>
</dbReference>
<dbReference type="AlphaFoldDB" id="A0A0V8GCS9"/>
<keyword evidence="1" id="KW-1133">Transmembrane helix</keyword>
<feature type="transmembrane region" description="Helical" evidence="1">
    <location>
        <begin position="12"/>
        <end position="37"/>
    </location>
</feature>
<feature type="transmembrane region" description="Helical" evidence="1">
    <location>
        <begin position="132"/>
        <end position="152"/>
    </location>
</feature>
<dbReference type="OrthoDB" id="2955631at2"/>
<comment type="caution">
    <text evidence="2">The sequence shown here is derived from an EMBL/GenBank/DDBJ whole genome shotgun (WGS) entry which is preliminary data.</text>
</comment>
<feature type="transmembrane region" description="Helical" evidence="1">
    <location>
        <begin position="102"/>
        <end position="120"/>
    </location>
</feature>
<dbReference type="Pfam" id="PF10011">
    <property type="entry name" value="DUF2254"/>
    <property type="match status" value="1"/>
</dbReference>
<feature type="transmembrane region" description="Helical" evidence="1">
    <location>
        <begin position="57"/>
        <end position="81"/>
    </location>
</feature>
<proteinExistence type="predicted"/>
<evidence type="ECO:0000313" key="3">
    <source>
        <dbReference type="Proteomes" id="UP000053797"/>
    </source>
</evidence>
<dbReference type="InterPro" id="IPR018723">
    <property type="entry name" value="DUF2254_membrane"/>
</dbReference>
<keyword evidence="1" id="KW-0812">Transmembrane</keyword>